<sequence>MESVLQEQGRGAALESYEQRVRERVAKLLEDIRAYSVGSDRLWTARVWLQNALPLLVLPEFAPAPDLSELLRWPSGGAEANAAWDELVTYWSHHGPRLTRLREQMVRAAVGRSGASEVLRRNIGRDEGRDAGLYYDWLDTVVRAWFQAMDPEGDLLELEALRKVSPLRHVPSGASHGH</sequence>
<organism evidence="1 2">
    <name type="scientific">Corallococcus sicarius</name>
    <dbReference type="NCBI Taxonomy" id="2316726"/>
    <lineage>
        <taxon>Bacteria</taxon>
        <taxon>Pseudomonadati</taxon>
        <taxon>Myxococcota</taxon>
        <taxon>Myxococcia</taxon>
        <taxon>Myxococcales</taxon>
        <taxon>Cystobacterineae</taxon>
        <taxon>Myxococcaceae</taxon>
        <taxon>Corallococcus</taxon>
    </lineage>
</organism>
<comment type="caution">
    <text evidence="1">The sequence shown here is derived from an EMBL/GenBank/DDBJ whole genome shotgun (WGS) entry which is preliminary data.</text>
</comment>
<dbReference type="AlphaFoldDB" id="A0A3A8MW38"/>
<gene>
    <name evidence="1" type="ORF">D7X12_33320</name>
</gene>
<keyword evidence="2" id="KW-1185">Reference proteome</keyword>
<evidence type="ECO:0000313" key="1">
    <source>
        <dbReference type="EMBL" id="RKH36083.1"/>
    </source>
</evidence>
<evidence type="ECO:0000313" key="2">
    <source>
        <dbReference type="Proteomes" id="UP000273405"/>
    </source>
</evidence>
<reference evidence="2" key="1">
    <citation type="submission" date="2018-09" db="EMBL/GenBank/DDBJ databases">
        <authorList>
            <person name="Livingstone P.G."/>
            <person name="Whitworth D.E."/>
        </authorList>
    </citation>
    <scope>NUCLEOTIDE SEQUENCE [LARGE SCALE GENOMIC DNA]</scope>
    <source>
        <strain evidence="2">CA040B</strain>
    </source>
</reference>
<name>A0A3A8MW38_9BACT</name>
<proteinExistence type="predicted"/>
<accession>A0A3A8MW38</accession>
<protein>
    <submittedName>
        <fullName evidence="1">Uncharacterized protein</fullName>
    </submittedName>
</protein>
<dbReference type="Proteomes" id="UP000273405">
    <property type="component" value="Unassembled WGS sequence"/>
</dbReference>
<dbReference type="EMBL" id="RAWG01000308">
    <property type="protein sequence ID" value="RKH36083.1"/>
    <property type="molecule type" value="Genomic_DNA"/>
</dbReference>